<feature type="compositionally biased region" description="Low complexity" evidence="7">
    <location>
        <begin position="30"/>
        <end position="49"/>
    </location>
</feature>
<reference evidence="8 9" key="1">
    <citation type="journal article" date="2013" name="BMC Genomics">
        <title>The genome and transcriptome of the pine saprophyte Ophiostoma piceae, and a comparison with the bark beetle-associated pine pathogen Grosmannia clavigera.</title>
        <authorList>
            <person name="Haridas S."/>
            <person name="Wang Y."/>
            <person name="Lim L."/>
            <person name="Massoumi Alamouti S."/>
            <person name="Jackman S."/>
            <person name="Docking R."/>
            <person name="Robertson G."/>
            <person name="Birol I."/>
            <person name="Bohlmann J."/>
            <person name="Breuil C."/>
        </authorList>
    </citation>
    <scope>NUCLEOTIDE SEQUENCE [LARGE SCALE GENOMIC DNA]</scope>
    <source>
        <strain evidence="8 9">UAMH 11346</strain>
    </source>
</reference>
<comment type="similarity">
    <text evidence="2">Belongs to the mitochondrion-specific ribosomal protein mL49 family.</text>
</comment>
<dbReference type="eggNOG" id="KOG4034">
    <property type="taxonomic scope" value="Eukaryota"/>
</dbReference>
<evidence type="ECO:0000256" key="7">
    <source>
        <dbReference type="SAM" id="MobiDB-lite"/>
    </source>
</evidence>
<keyword evidence="3 8" id="KW-0689">Ribosomal protein</keyword>
<evidence type="ECO:0000256" key="6">
    <source>
        <dbReference type="ARBA" id="ARBA00035191"/>
    </source>
</evidence>
<comment type="subcellular location">
    <subcellularLocation>
        <location evidence="1">Mitochondrion</location>
    </subcellularLocation>
</comment>
<dbReference type="Pfam" id="PF05046">
    <property type="entry name" value="Img2"/>
    <property type="match status" value="1"/>
</dbReference>
<dbReference type="GO" id="GO:0003735">
    <property type="term" value="F:structural constituent of ribosome"/>
    <property type="evidence" value="ECO:0007669"/>
    <property type="project" value="InterPro"/>
</dbReference>
<evidence type="ECO:0000256" key="2">
    <source>
        <dbReference type="ARBA" id="ARBA00005677"/>
    </source>
</evidence>
<evidence type="ECO:0000256" key="1">
    <source>
        <dbReference type="ARBA" id="ARBA00004173"/>
    </source>
</evidence>
<dbReference type="PANTHER" id="PTHR13477">
    <property type="entry name" value="MITOCHONDRIAL 39S RIBOSOMAL PROTEIN L49"/>
    <property type="match status" value="1"/>
</dbReference>
<protein>
    <recommendedName>
        <fullName evidence="6">Large ribosomal subunit protein mL49</fullName>
    </recommendedName>
</protein>
<dbReference type="HOGENOM" id="CLU_085757_3_1_1"/>
<keyword evidence="5" id="KW-0687">Ribonucleoprotein</keyword>
<dbReference type="GO" id="GO:0005762">
    <property type="term" value="C:mitochondrial large ribosomal subunit"/>
    <property type="evidence" value="ECO:0007669"/>
    <property type="project" value="TreeGrafter"/>
</dbReference>
<keyword evidence="4" id="KW-0496">Mitochondrion</keyword>
<dbReference type="InterPro" id="IPR007740">
    <property type="entry name" value="Ribosomal_mL49"/>
</dbReference>
<dbReference type="GO" id="GO:0006412">
    <property type="term" value="P:translation"/>
    <property type="evidence" value="ECO:0007669"/>
    <property type="project" value="InterPro"/>
</dbReference>
<evidence type="ECO:0000313" key="8">
    <source>
        <dbReference type="EMBL" id="EPE02611.1"/>
    </source>
</evidence>
<name>S3BT80_OPHP1</name>
<dbReference type="Proteomes" id="UP000016923">
    <property type="component" value="Unassembled WGS sequence"/>
</dbReference>
<evidence type="ECO:0000256" key="4">
    <source>
        <dbReference type="ARBA" id="ARBA00023128"/>
    </source>
</evidence>
<proteinExistence type="inferred from homology"/>
<dbReference type="PANTHER" id="PTHR13477:SF0">
    <property type="entry name" value="LARGE RIBOSOMAL SUBUNIT PROTEIN ML49"/>
    <property type="match status" value="1"/>
</dbReference>
<gene>
    <name evidence="8" type="ORF">F503_06587</name>
</gene>
<dbReference type="Gene3D" id="3.30.780.10">
    <property type="entry name" value="SUI1-like domain"/>
    <property type="match status" value="1"/>
</dbReference>
<dbReference type="OMA" id="TNHISIK"/>
<dbReference type="AlphaFoldDB" id="S3BT80"/>
<organism evidence="8 9">
    <name type="scientific">Ophiostoma piceae (strain UAMH 11346)</name>
    <name type="common">Sap stain fungus</name>
    <dbReference type="NCBI Taxonomy" id="1262450"/>
    <lineage>
        <taxon>Eukaryota</taxon>
        <taxon>Fungi</taxon>
        <taxon>Dikarya</taxon>
        <taxon>Ascomycota</taxon>
        <taxon>Pezizomycotina</taxon>
        <taxon>Sordariomycetes</taxon>
        <taxon>Sordariomycetidae</taxon>
        <taxon>Ophiostomatales</taxon>
        <taxon>Ophiostomataceae</taxon>
        <taxon>Ophiostoma</taxon>
    </lineage>
</organism>
<evidence type="ECO:0000256" key="3">
    <source>
        <dbReference type="ARBA" id="ARBA00022980"/>
    </source>
</evidence>
<sequence length="135" mass="14562">MLQLIRLRPAALRLPATRLFSTSGPSFTDTTAASPAATSAATPATPAAPFQKSAPMPFTINRTSSLNLPVYHRIKSGGTNKTTEIKKIEGDARVLSELITTELKLETKINPVTNHISIKGLHRPTVEAWLAQKGF</sequence>
<dbReference type="EMBL" id="KE148176">
    <property type="protein sequence ID" value="EPE02611.1"/>
    <property type="molecule type" value="Genomic_DNA"/>
</dbReference>
<feature type="region of interest" description="Disordered" evidence="7">
    <location>
        <begin position="23"/>
        <end position="55"/>
    </location>
</feature>
<accession>S3BT80</accession>
<dbReference type="OrthoDB" id="19439at2759"/>
<keyword evidence="9" id="KW-1185">Reference proteome</keyword>
<evidence type="ECO:0000313" key="9">
    <source>
        <dbReference type="Proteomes" id="UP000016923"/>
    </source>
</evidence>
<dbReference type="VEuPathDB" id="FungiDB:F503_06587"/>
<evidence type="ECO:0000256" key="5">
    <source>
        <dbReference type="ARBA" id="ARBA00023274"/>
    </source>
</evidence>
<dbReference type="STRING" id="1262450.S3BT80"/>